<feature type="compositionally biased region" description="Low complexity" evidence="2">
    <location>
        <begin position="97"/>
        <end position="116"/>
    </location>
</feature>
<feature type="coiled-coil region" evidence="1">
    <location>
        <begin position="341"/>
        <end position="463"/>
    </location>
</feature>
<proteinExistence type="predicted"/>
<gene>
    <name evidence="3" type="ORF">DLAC_08168</name>
</gene>
<organism evidence="3 4">
    <name type="scientific">Tieghemostelium lacteum</name>
    <name type="common">Slime mold</name>
    <name type="synonym">Dictyostelium lacteum</name>
    <dbReference type="NCBI Taxonomy" id="361077"/>
    <lineage>
        <taxon>Eukaryota</taxon>
        <taxon>Amoebozoa</taxon>
        <taxon>Evosea</taxon>
        <taxon>Eumycetozoa</taxon>
        <taxon>Dictyostelia</taxon>
        <taxon>Dictyosteliales</taxon>
        <taxon>Raperosteliaceae</taxon>
        <taxon>Tieghemostelium</taxon>
    </lineage>
</organism>
<feature type="region of interest" description="Disordered" evidence="2">
    <location>
        <begin position="754"/>
        <end position="785"/>
    </location>
</feature>
<evidence type="ECO:0000256" key="2">
    <source>
        <dbReference type="SAM" id="MobiDB-lite"/>
    </source>
</evidence>
<feature type="region of interest" description="Disordered" evidence="2">
    <location>
        <begin position="97"/>
        <end position="155"/>
    </location>
</feature>
<dbReference type="Gene3D" id="1.20.5.170">
    <property type="match status" value="1"/>
</dbReference>
<protein>
    <submittedName>
        <fullName evidence="3">Centrosomal protein</fullName>
    </submittedName>
</protein>
<dbReference type="OrthoDB" id="10687594at2759"/>
<keyword evidence="1" id="KW-0175">Coiled coil</keyword>
<accession>A0A151ZBC0</accession>
<evidence type="ECO:0000313" key="3">
    <source>
        <dbReference type="EMBL" id="KYQ91239.1"/>
    </source>
</evidence>
<evidence type="ECO:0000313" key="4">
    <source>
        <dbReference type="Proteomes" id="UP000076078"/>
    </source>
</evidence>
<dbReference type="EMBL" id="LODT01000035">
    <property type="protein sequence ID" value="KYQ91239.1"/>
    <property type="molecule type" value="Genomic_DNA"/>
</dbReference>
<keyword evidence="4" id="KW-1185">Reference proteome</keyword>
<dbReference type="Gene3D" id="1.10.287.1490">
    <property type="match status" value="1"/>
</dbReference>
<sequence length="785" mass="90734">MENYNNYFNSKNQQQLSLVKQREVQKNNQIMSNKSNTATPIPSSKEFQFLNNNRMVNSNKQPLKTEPMLIKKNDAISNPTSPTTNKNNYSNIPNILQQQQQQQQKIKQIQSSPIQSTNQKKFSTPSPSSLINGSTHVSEQPQQQNSIPMKPSSLSTINSSPFNKSYYLYGANTDTVSNGGSNMSSMNDQMNISYQESEMENENTLQSTSQKQFENEEELLVENGFPIFDPTIKSEMEFTQNCFYGLCKIVGTIEDQYQQKLSTIESLNQKVLQLEDDLKQSQQNIQSLYNEKYIIQMKFNELETQCSKFNFEYKTMKLNADANQEKIKEVEGRKSYIEDQIQKFEKHILEVNENKDSLRKMNETLNFELEQLSTALKQKESRERHLIDEIKSSNLAHENEVKELQDLNLAKRIEITNLESNIKTSLKQKSELELKFKDKTLEIESLTKKLTDSTNKIDSITNDLQSQRLAVIDKNNAIDVLQKSEMDLKVHLQESLLKYQHLDQDYQDLAQRNKQQAEILNTTQRDKDHYQQELEKQQSQYKELYSKSELEYTKISNSLEQCQKQNADIQSQLQSVQSDYSQACEKNHQSEIEVQNILTQLSETESKILSLSSKLEKFESDIESLTKDRDLKSKTIQEKNKLYENLESKYSHIKNEFSKISSSCHEQIQAYELKIGNFEKIIQEKDSSIQELTVFKDIHENNQLMITNNANNMNNNANNTNIINGNNINPNDNMLLLESFPNNNTNDLTILNTPPIPNYPSLPSVNQPVTPTTKGRKKVAENKSK</sequence>
<name>A0A151ZBC0_TIELA</name>
<dbReference type="AlphaFoldDB" id="A0A151ZBC0"/>
<dbReference type="STRING" id="361077.A0A151ZBC0"/>
<dbReference type="InParanoid" id="A0A151ZBC0"/>
<dbReference type="Proteomes" id="UP000076078">
    <property type="component" value="Unassembled WGS sequence"/>
</dbReference>
<feature type="compositionally biased region" description="Polar residues" evidence="2">
    <location>
        <begin position="761"/>
        <end position="773"/>
    </location>
</feature>
<dbReference type="OMA" id="DIHENNQ"/>
<dbReference type="SUPFAM" id="SSF57997">
    <property type="entry name" value="Tropomyosin"/>
    <property type="match status" value="2"/>
</dbReference>
<feature type="coiled-coil region" evidence="1">
    <location>
        <begin position="520"/>
        <end position="656"/>
    </location>
</feature>
<reference evidence="3 4" key="1">
    <citation type="submission" date="2015-12" db="EMBL/GenBank/DDBJ databases">
        <title>Dictyostelia acquired genes for synthesis and detection of signals that induce cell-type specialization by lateral gene transfer from prokaryotes.</title>
        <authorList>
            <person name="Gloeckner G."/>
            <person name="Schaap P."/>
        </authorList>
    </citation>
    <scope>NUCLEOTIDE SEQUENCE [LARGE SCALE GENOMIC DNA]</scope>
    <source>
        <strain evidence="3 4">TK</strain>
    </source>
</reference>
<evidence type="ECO:0000256" key="1">
    <source>
        <dbReference type="SAM" id="Coils"/>
    </source>
</evidence>
<comment type="caution">
    <text evidence="3">The sequence shown here is derived from an EMBL/GenBank/DDBJ whole genome shotgun (WGS) entry which is preliminary data.</text>
</comment>
<feature type="compositionally biased region" description="Polar residues" evidence="2">
    <location>
        <begin position="117"/>
        <end position="155"/>
    </location>
</feature>
<feature type="coiled-coil region" evidence="1">
    <location>
        <begin position="257"/>
        <end position="291"/>
    </location>
</feature>